<dbReference type="EMBL" id="BOPG01000085">
    <property type="protein sequence ID" value="GIJ63015.1"/>
    <property type="molecule type" value="Genomic_DNA"/>
</dbReference>
<reference evidence="1" key="1">
    <citation type="submission" date="2021-01" db="EMBL/GenBank/DDBJ databases">
        <title>Whole genome shotgun sequence of Virgisporangium aurantiacum NBRC 16421.</title>
        <authorList>
            <person name="Komaki H."/>
            <person name="Tamura T."/>
        </authorList>
    </citation>
    <scope>NUCLEOTIDE SEQUENCE</scope>
    <source>
        <strain evidence="1">NBRC 16421</strain>
    </source>
</reference>
<accession>A0A8J3ZJ99</accession>
<evidence type="ECO:0000313" key="1">
    <source>
        <dbReference type="EMBL" id="GIJ63015.1"/>
    </source>
</evidence>
<dbReference type="AlphaFoldDB" id="A0A8J3ZJ99"/>
<organism evidence="1 2">
    <name type="scientific">Virgisporangium aurantiacum</name>
    <dbReference type="NCBI Taxonomy" id="175570"/>
    <lineage>
        <taxon>Bacteria</taxon>
        <taxon>Bacillati</taxon>
        <taxon>Actinomycetota</taxon>
        <taxon>Actinomycetes</taxon>
        <taxon>Micromonosporales</taxon>
        <taxon>Micromonosporaceae</taxon>
        <taxon>Virgisporangium</taxon>
    </lineage>
</organism>
<comment type="caution">
    <text evidence="1">The sequence shown here is derived from an EMBL/GenBank/DDBJ whole genome shotgun (WGS) entry which is preliminary data.</text>
</comment>
<evidence type="ECO:0000313" key="2">
    <source>
        <dbReference type="Proteomes" id="UP000612585"/>
    </source>
</evidence>
<dbReference type="Proteomes" id="UP000612585">
    <property type="component" value="Unassembled WGS sequence"/>
</dbReference>
<proteinExistence type="predicted"/>
<name>A0A8J3ZJ99_9ACTN</name>
<protein>
    <submittedName>
        <fullName evidence="1">Uncharacterized protein</fullName>
    </submittedName>
</protein>
<sequence>MIASHDLAGPRFPGDRFSHYLDVDPPAAPGRYVVRMSCEHGHIGWRRHAMAPLDDSCQTAVCD</sequence>
<gene>
    <name evidence="1" type="ORF">Vau01_105310</name>
</gene>
<keyword evidence="2" id="KW-1185">Reference proteome</keyword>